<evidence type="ECO:0000313" key="3">
    <source>
        <dbReference type="EMBL" id="CAL4782812.1"/>
    </source>
</evidence>
<dbReference type="OrthoDB" id="1434354at2759"/>
<dbReference type="CDD" id="cd00170">
    <property type="entry name" value="SEC14"/>
    <property type="match status" value="1"/>
</dbReference>
<dbReference type="EMBL" id="CAMXCT030002082">
    <property type="protein sequence ID" value="CAL4782812.1"/>
    <property type="molecule type" value="Genomic_DNA"/>
</dbReference>
<dbReference type="SMART" id="SM00516">
    <property type="entry name" value="SEC14"/>
    <property type="match status" value="1"/>
</dbReference>
<protein>
    <submittedName>
        <fullName evidence="3">Retinal-binding protein (RALBP)</fullName>
    </submittedName>
</protein>
<sequence length="171" mass="18776">MLGRALSSDMAGISRENLHPLLQNVWVFMLEDMLQAAHVMSLKKKRLIHGSTIIDASGLSLSILRYVSEYKPWLDIMNEDYPDLVSSVIVINAPSFFVKIWSVVSLLIAPTTREKVQIVGTDFQDVLQKQGMNLEALPVFLGGQYEGSRLNSTLIVPKGAATGLNLSFGGA</sequence>
<proteinExistence type="predicted"/>
<feature type="domain" description="CRAL-TRIO" evidence="1">
    <location>
        <begin position="1"/>
        <end position="149"/>
    </location>
</feature>
<comment type="caution">
    <text evidence="2">The sequence shown here is derived from an EMBL/GenBank/DDBJ whole genome shotgun (WGS) entry which is preliminary data.</text>
</comment>
<dbReference type="EMBL" id="CAMXCT020002082">
    <property type="protein sequence ID" value="CAL1148875.1"/>
    <property type="molecule type" value="Genomic_DNA"/>
</dbReference>
<dbReference type="Gene3D" id="3.40.525.10">
    <property type="entry name" value="CRAL-TRIO lipid binding domain"/>
    <property type="match status" value="1"/>
</dbReference>
<gene>
    <name evidence="2" type="ORF">C1SCF055_LOCUS22056</name>
</gene>
<evidence type="ECO:0000313" key="2">
    <source>
        <dbReference type="EMBL" id="CAI3995500.1"/>
    </source>
</evidence>
<accession>A0A9P1CQ81</accession>
<dbReference type="PANTHER" id="PTHR45657">
    <property type="entry name" value="CRAL-TRIO DOMAIN-CONTAINING PROTEIN YKL091C-RELATED"/>
    <property type="match status" value="1"/>
</dbReference>
<dbReference type="EMBL" id="CAMXCT010002082">
    <property type="protein sequence ID" value="CAI3995500.1"/>
    <property type="molecule type" value="Genomic_DNA"/>
</dbReference>
<dbReference type="PROSITE" id="PS50191">
    <property type="entry name" value="CRAL_TRIO"/>
    <property type="match status" value="1"/>
</dbReference>
<dbReference type="InterPro" id="IPR051026">
    <property type="entry name" value="PI/PC_transfer"/>
</dbReference>
<organism evidence="2">
    <name type="scientific">Cladocopium goreaui</name>
    <dbReference type="NCBI Taxonomy" id="2562237"/>
    <lineage>
        <taxon>Eukaryota</taxon>
        <taxon>Sar</taxon>
        <taxon>Alveolata</taxon>
        <taxon>Dinophyceae</taxon>
        <taxon>Suessiales</taxon>
        <taxon>Symbiodiniaceae</taxon>
        <taxon>Cladocopium</taxon>
    </lineage>
</organism>
<dbReference type="PANTHER" id="PTHR45657:SF1">
    <property type="entry name" value="CRAL-TRIO DOMAIN-CONTAINING PROTEIN YKL091C-RELATED"/>
    <property type="match status" value="1"/>
</dbReference>
<dbReference type="InterPro" id="IPR036865">
    <property type="entry name" value="CRAL-TRIO_dom_sf"/>
</dbReference>
<evidence type="ECO:0000259" key="1">
    <source>
        <dbReference type="PROSITE" id="PS50191"/>
    </source>
</evidence>
<dbReference type="InterPro" id="IPR001251">
    <property type="entry name" value="CRAL-TRIO_dom"/>
</dbReference>
<dbReference type="Proteomes" id="UP001152797">
    <property type="component" value="Unassembled WGS sequence"/>
</dbReference>
<dbReference type="AlphaFoldDB" id="A0A9P1CQ81"/>
<evidence type="ECO:0000313" key="4">
    <source>
        <dbReference type="Proteomes" id="UP001152797"/>
    </source>
</evidence>
<name>A0A9P1CQ81_9DINO</name>
<keyword evidence="4" id="KW-1185">Reference proteome</keyword>
<reference evidence="3 4" key="2">
    <citation type="submission" date="2024-05" db="EMBL/GenBank/DDBJ databases">
        <authorList>
            <person name="Chen Y."/>
            <person name="Shah S."/>
            <person name="Dougan E. K."/>
            <person name="Thang M."/>
            <person name="Chan C."/>
        </authorList>
    </citation>
    <scope>NUCLEOTIDE SEQUENCE [LARGE SCALE GENOMIC DNA]</scope>
</reference>
<dbReference type="Pfam" id="PF00650">
    <property type="entry name" value="CRAL_TRIO"/>
    <property type="match status" value="1"/>
</dbReference>
<reference evidence="2" key="1">
    <citation type="submission" date="2022-10" db="EMBL/GenBank/DDBJ databases">
        <authorList>
            <person name="Chen Y."/>
            <person name="Dougan E. K."/>
            <person name="Chan C."/>
            <person name="Rhodes N."/>
            <person name="Thang M."/>
        </authorList>
    </citation>
    <scope>NUCLEOTIDE SEQUENCE</scope>
</reference>
<dbReference type="SUPFAM" id="SSF52087">
    <property type="entry name" value="CRAL/TRIO domain"/>
    <property type="match status" value="1"/>
</dbReference>